<evidence type="ECO:0000256" key="1">
    <source>
        <dbReference type="SAM" id="MobiDB-lite"/>
    </source>
</evidence>
<feature type="region of interest" description="Disordered" evidence="1">
    <location>
        <begin position="78"/>
        <end position="106"/>
    </location>
</feature>
<reference evidence="2 3" key="2">
    <citation type="submission" date="2023-10" db="EMBL/GenBank/DDBJ databases">
        <authorList>
            <person name="Han X.F."/>
        </authorList>
    </citation>
    <scope>NUCLEOTIDE SEQUENCE [LARGE SCALE GENOMIC DNA]</scope>
    <source>
        <strain evidence="2 3">KCTC 39840</strain>
    </source>
</reference>
<dbReference type="EMBL" id="JAWSTH010000015">
    <property type="protein sequence ID" value="MDW5594348.1"/>
    <property type="molecule type" value="Genomic_DNA"/>
</dbReference>
<reference evidence="3" key="1">
    <citation type="submission" date="2023-07" db="EMBL/GenBank/DDBJ databases">
        <title>Conexibacter stalactiti sp. nov., isolated from stalactites in a lava cave and emended description of the genus Conexibacter.</title>
        <authorList>
            <person name="Lee S.D."/>
        </authorList>
    </citation>
    <scope>NUCLEOTIDE SEQUENCE [LARGE SCALE GENOMIC DNA]</scope>
    <source>
        <strain evidence="3">KCTC 39840</strain>
    </source>
</reference>
<comment type="caution">
    <text evidence="2">The sequence shown here is derived from an EMBL/GenBank/DDBJ whole genome shotgun (WGS) entry which is preliminary data.</text>
</comment>
<name>A0ABU4HM20_9ACTN</name>
<dbReference type="RefSeq" id="WP_318596619.1">
    <property type="nucleotide sequence ID" value="NZ_JAWSTH010000015.1"/>
</dbReference>
<organism evidence="2 3">
    <name type="scientific">Conexibacter stalactiti</name>
    <dbReference type="NCBI Taxonomy" id="1940611"/>
    <lineage>
        <taxon>Bacteria</taxon>
        <taxon>Bacillati</taxon>
        <taxon>Actinomycetota</taxon>
        <taxon>Thermoleophilia</taxon>
        <taxon>Solirubrobacterales</taxon>
        <taxon>Conexibacteraceae</taxon>
        <taxon>Conexibacter</taxon>
    </lineage>
</organism>
<keyword evidence="3" id="KW-1185">Reference proteome</keyword>
<sequence length="106" mass="10920">MSVSITDARVLVSPARPGAGPAIVTVSNQSARSRDLRLAPPENSNSACLEADASSGPINPMGTARLTVDLVEGDCLISAGGRDGPRPATLTVGRERESSQQKLLLP</sequence>
<evidence type="ECO:0000313" key="3">
    <source>
        <dbReference type="Proteomes" id="UP001284601"/>
    </source>
</evidence>
<accession>A0ABU4HM20</accession>
<dbReference type="Proteomes" id="UP001284601">
    <property type="component" value="Unassembled WGS sequence"/>
</dbReference>
<feature type="region of interest" description="Disordered" evidence="1">
    <location>
        <begin position="14"/>
        <end position="60"/>
    </location>
</feature>
<gene>
    <name evidence="2" type="ORF">R7226_08375</name>
</gene>
<proteinExistence type="predicted"/>
<protein>
    <submittedName>
        <fullName evidence="2">Uncharacterized protein</fullName>
    </submittedName>
</protein>
<evidence type="ECO:0000313" key="2">
    <source>
        <dbReference type="EMBL" id="MDW5594348.1"/>
    </source>
</evidence>